<dbReference type="AlphaFoldDB" id="A0AAE7TMP3"/>
<dbReference type="KEGG" id="barh:WN72_22615"/>
<protein>
    <recommendedName>
        <fullName evidence="3">T3SS negative regulator,GrlR</fullName>
    </recommendedName>
</protein>
<reference evidence="1 2" key="1">
    <citation type="submission" date="2018-06" db="EMBL/GenBank/DDBJ databases">
        <title>Comparative genomics of Bradyrhizobium nodulating Arachidis hypogaea.</title>
        <authorList>
            <person name="Li Y."/>
        </authorList>
    </citation>
    <scope>NUCLEOTIDE SEQUENCE [LARGE SCALE GENOMIC DNA]</scope>
    <source>
        <strain evidence="1 2">CCBAU 051107</strain>
    </source>
</reference>
<sequence length="234" mass="24880">MLDGLYKVEYGVGGAFGRSIMCMHKGKLLGGNSAFAHLGSYEVRDGVIEGEVITERHNDDPNYKPLMGTDIAAIKVRGRTEGSTILFEGRAEPMPGNVFWANLAPLDDEALPPRGTVGPDGIVNGLYAIHIRALDGVDAGLSGVMLLMDGRILGGDAFFYYLGSYSSADGRWKGEMLNQEHTPAKDDNPVFGGLEVGIGFSGTCTADSGELEGIALAGKRSLRLAASLKLMRRA</sequence>
<evidence type="ECO:0000313" key="2">
    <source>
        <dbReference type="Proteomes" id="UP000594015"/>
    </source>
</evidence>
<organism evidence="1 2">
    <name type="scientific">Bradyrhizobium arachidis</name>
    <dbReference type="NCBI Taxonomy" id="858423"/>
    <lineage>
        <taxon>Bacteria</taxon>
        <taxon>Pseudomonadati</taxon>
        <taxon>Pseudomonadota</taxon>
        <taxon>Alphaproteobacteria</taxon>
        <taxon>Hyphomicrobiales</taxon>
        <taxon>Nitrobacteraceae</taxon>
        <taxon>Bradyrhizobium</taxon>
    </lineage>
</organism>
<evidence type="ECO:0000313" key="1">
    <source>
        <dbReference type="EMBL" id="QOZ73511.1"/>
    </source>
</evidence>
<dbReference type="EMBL" id="CP030050">
    <property type="protein sequence ID" value="QOZ73511.1"/>
    <property type="molecule type" value="Genomic_DNA"/>
</dbReference>
<accession>A0AAE7TMP3</accession>
<dbReference type="Gene3D" id="2.40.128.380">
    <property type="entry name" value="T3SS negative regulator GrlR"/>
    <property type="match status" value="2"/>
</dbReference>
<dbReference type="Proteomes" id="UP000594015">
    <property type="component" value="Chromosome"/>
</dbReference>
<gene>
    <name evidence="1" type="ORF">WN72_22615</name>
</gene>
<evidence type="ECO:0008006" key="3">
    <source>
        <dbReference type="Google" id="ProtNLM"/>
    </source>
</evidence>
<proteinExistence type="predicted"/>
<dbReference type="InterPro" id="IPR043019">
    <property type="entry name" value="GrlR_sf"/>
</dbReference>
<name>A0AAE7TMP3_9BRAD</name>
<dbReference type="RefSeq" id="WP_027557672.1">
    <property type="nucleotide sequence ID" value="NZ_AXAD01000001.1"/>
</dbReference>